<reference evidence="2 3" key="1">
    <citation type="submission" date="2016-10" db="EMBL/GenBank/DDBJ databases">
        <title>Proteomics and genomics reveal pathogen-plant mechanisms compatible with a hemibiotrophic lifestyle of Diplodia corticola.</title>
        <authorList>
            <person name="Fernandes I."/>
            <person name="De Jonge R."/>
            <person name="Van De Peer Y."/>
            <person name="Devreese B."/>
            <person name="Alves A."/>
            <person name="Esteves A.C."/>
        </authorList>
    </citation>
    <scope>NUCLEOTIDE SEQUENCE [LARGE SCALE GENOMIC DNA]</scope>
    <source>
        <strain evidence="2 3">CBS 112549</strain>
    </source>
</reference>
<feature type="chain" id="PRO_5012498633" evidence="1">
    <location>
        <begin position="21"/>
        <end position="117"/>
    </location>
</feature>
<protein>
    <submittedName>
        <fullName evidence="2">Uncharacterized protein</fullName>
    </submittedName>
</protein>
<evidence type="ECO:0000313" key="2">
    <source>
        <dbReference type="EMBL" id="OJD35137.1"/>
    </source>
</evidence>
<keyword evidence="3" id="KW-1185">Reference proteome</keyword>
<name>A0A1J9R3H9_9PEZI</name>
<comment type="caution">
    <text evidence="2">The sequence shown here is derived from an EMBL/GenBank/DDBJ whole genome shotgun (WGS) entry which is preliminary data.</text>
</comment>
<keyword evidence="1" id="KW-0732">Signal</keyword>
<gene>
    <name evidence="2" type="ORF">BKCO1_190004</name>
</gene>
<dbReference type="Proteomes" id="UP000183809">
    <property type="component" value="Unassembled WGS sequence"/>
</dbReference>
<dbReference type="EMBL" id="MNUE01000019">
    <property type="protein sequence ID" value="OJD35137.1"/>
    <property type="molecule type" value="Genomic_DNA"/>
</dbReference>
<organism evidence="2 3">
    <name type="scientific">Diplodia corticola</name>
    <dbReference type="NCBI Taxonomy" id="236234"/>
    <lineage>
        <taxon>Eukaryota</taxon>
        <taxon>Fungi</taxon>
        <taxon>Dikarya</taxon>
        <taxon>Ascomycota</taxon>
        <taxon>Pezizomycotina</taxon>
        <taxon>Dothideomycetes</taxon>
        <taxon>Dothideomycetes incertae sedis</taxon>
        <taxon>Botryosphaeriales</taxon>
        <taxon>Botryosphaeriaceae</taxon>
        <taxon>Diplodia</taxon>
    </lineage>
</organism>
<accession>A0A1J9R3H9</accession>
<feature type="signal peptide" evidence="1">
    <location>
        <begin position="1"/>
        <end position="20"/>
    </location>
</feature>
<dbReference type="AlphaFoldDB" id="A0A1J9R3H9"/>
<dbReference type="OrthoDB" id="10329680at2759"/>
<evidence type="ECO:0000256" key="1">
    <source>
        <dbReference type="SAM" id="SignalP"/>
    </source>
</evidence>
<dbReference type="GeneID" id="31012323"/>
<dbReference type="RefSeq" id="XP_020131397.1">
    <property type="nucleotide sequence ID" value="XM_020272064.1"/>
</dbReference>
<proteinExistence type="predicted"/>
<evidence type="ECO:0000313" key="3">
    <source>
        <dbReference type="Proteomes" id="UP000183809"/>
    </source>
</evidence>
<sequence length="117" mass="12024">MRPAAALLIATVVAAGAATARSSGGCDETCDAAYSSCMTGCQSNPACIDPCKRDTCLVSQFPVTGGVLRASGVEREGWLMCHGRPEDLDLLLMLVAVPVAKDGLSQSRRAVPSTLGP</sequence>